<proteinExistence type="predicted"/>
<sequence>MKHLYLINQTQNSGVLSMKKKRVHQLDVPLVNVRRQIHRLIFLSR</sequence>
<protein>
    <submittedName>
        <fullName evidence="1">Uncharacterized protein</fullName>
    </submittedName>
</protein>
<reference evidence="1" key="1">
    <citation type="submission" date="2018-02" db="EMBL/GenBank/DDBJ databases">
        <title>Rhizophora mucronata_Transcriptome.</title>
        <authorList>
            <person name="Meera S.P."/>
            <person name="Sreeshan A."/>
            <person name="Augustine A."/>
        </authorList>
    </citation>
    <scope>NUCLEOTIDE SEQUENCE</scope>
    <source>
        <tissue evidence="1">Leaf</tissue>
    </source>
</reference>
<evidence type="ECO:0000313" key="1">
    <source>
        <dbReference type="EMBL" id="MBX45716.1"/>
    </source>
</evidence>
<dbReference type="AlphaFoldDB" id="A0A2P2NTA7"/>
<name>A0A2P2NTA7_RHIMU</name>
<accession>A0A2P2NTA7</accession>
<organism evidence="1">
    <name type="scientific">Rhizophora mucronata</name>
    <name type="common">Asiatic mangrove</name>
    <dbReference type="NCBI Taxonomy" id="61149"/>
    <lineage>
        <taxon>Eukaryota</taxon>
        <taxon>Viridiplantae</taxon>
        <taxon>Streptophyta</taxon>
        <taxon>Embryophyta</taxon>
        <taxon>Tracheophyta</taxon>
        <taxon>Spermatophyta</taxon>
        <taxon>Magnoliopsida</taxon>
        <taxon>eudicotyledons</taxon>
        <taxon>Gunneridae</taxon>
        <taxon>Pentapetalae</taxon>
        <taxon>rosids</taxon>
        <taxon>fabids</taxon>
        <taxon>Malpighiales</taxon>
        <taxon>Rhizophoraceae</taxon>
        <taxon>Rhizophora</taxon>
    </lineage>
</organism>
<dbReference type="EMBL" id="GGEC01065232">
    <property type="protein sequence ID" value="MBX45716.1"/>
    <property type="molecule type" value="Transcribed_RNA"/>
</dbReference>